<gene>
    <name evidence="1" type="ORF">C8R21_10616</name>
</gene>
<name>A0A2T5IDY0_9PROT</name>
<accession>A0A2T5IDY0</accession>
<reference evidence="1 2" key="1">
    <citation type="submission" date="2018-04" db="EMBL/GenBank/DDBJ databases">
        <title>Active sludge and wastewater microbial communities from Klosterneuburg, Austria.</title>
        <authorList>
            <person name="Wagner M."/>
        </authorList>
    </citation>
    <scope>NUCLEOTIDE SEQUENCE [LARGE SCALE GENOMIC DNA]</scope>
    <source>
        <strain evidence="1 2">Nl12</strain>
    </source>
</reference>
<dbReference type="AlphaFoldDB" id="A0A2T5IDY0"/>
<proteinExistence type="predicted"/>
<protein>
    <submittedName>
        <fullName evidence="1">Uncharacterized protein</fullName>
    </submittedName>
</protein>
<dbReference type="EMBL" id="QAOK01000006">
    <property type="protein sequence ID" value="PTQ82039.1"/>
    <property type="molecule type" value="Genomic_DNA"/>
</dbReference>
<comment type="caution">
    <text evidence="1">The sequence shown here is derived from an EMBL/GenBank/DDBJ whole genome shotgun (WGS) entry which is preliminary data.</text>
</comment>
<evidence type="ECO:0000313" key="2">
    <source>
        <dbReference type="Proteomes" id="UP000244152"/>
    </source>
</evidence>
<organism evidence="1 2">
    <name type="scientific">Nitrosospira multiformis</name>
    <dbReference type="NCBI Taxonomy" id="1231"/>
    <lineage>
        <taxon>Bacteria</taxon>
        <taxon>Pseudomonadati</taxon>
        <taxon>Pseudomonadota</taxon>
        <taxon>Betaproteobacteria</taxon>
        <taxon>Nitrosomonadales</taxon>
        <taxon>Nitrosomonadaceae</taxon>
        <taxon>Nitrosospira</taxon>
    </lineage>
</organism>
<sequence>MGVLLAWSLASVVEFGRVWLGSLGVGIDEGLLIESANALDRARIEIVLTAKIARVSRIKPE</sequence>
<evidence type="ECO:0000313" key="1">
    <source>
        <dbReference type="EMBL" id="PTQ82039.1"/>
    </source>
</evidence>
<dbReference type="Proteomes" id="UP000244152">
    <property type="component" value="Unassembled WGS sequence"/>
</dbReference>